<dbReference type="Proteomes" id="UP000319746">
    <property type="component" value="Unassembled WGS sequence"/>
</dbReference>
<proteinExistence type="predicted"/>
<keyword evidence="1" id="KW-0472">Membrane</keyword>
<reference evidence="2 3" key="1">
    <citation type="submission" date="2019-06" db="EMBL/GenBank/DDBJ databases">
        <title>Sequencing the genomes of 1000 actinobacteria strains.</title>
        <authorList>
            <person name="Klenk H.-P."/>
        </authorList>
    </citation>
    <scope>NUCLEOTIDE SEQUENCE [LARGE SCALE GENOMIC DNA]</scope>
    <source>
        <strain evidence="2 3">DSM 24083</strain>
    </source>
</reference>
<accession>A0A542ZYM9</accession>
<evidence type="ECO:0000313" key="2">
    <source>
        <dbReference type="EMBL" id="TQL65462.1"/>
    </source>
</evidence>
<name>A0A542ZYM9_9MICC</name>
<gene>
    <name evidence="2" type="ORF">FB556_2656</name>
</gene>
<protein>
    <submittedName>
        <fullName evidence="2">Uncharacterized protein</fullName>
    </submittedName>
</protein>
<sequence>MSVVALEIFFTVLVGLAGVGMALFALLVIRGLYRGQR</sequence>
<dbReference type="AlphaFoldDB" id="A0A542ZYM9"/>
<evidence type="ECO:0000256" key="1">
    <source>
        <dbReference type="SAM" id="Phobius"/>
    </source>
</evidence>
<organism evidence="2 3">
    <name type="scientific">Enteractinococcus coprophilus</name>
    <dbReference type="NCBI Taxonomy" id="1027633"/>
    <lineage>
        <taxon>Bacteria</taxon>
        <taxon>Bacillati</taxon>
        <taxon>Actinomycetota</taxon>
        <taxon>Actinomycetes</taxon>
        <taxon>Micrococcales</taxon>
        <taxon>Micrococcaceae</taxon>
    </lineage>
</organism>
<evidence type="ECO:0000313" key="3">
    <source>
        <dbReference type="Proteomes" id="UP000319746"/>
    </source>
</evidence>
<keyword evidence="3" id="KW-1185">Reference proteome</keyword>
<feature type="transmembrane region" description="Helical" evidence="1">
    <location>
        <begin position="6"/>
        <end position="29"/>
    </location>
</feature>
<dbReference type="EMBL" id="VFOU01000005">
    <property type="protein sequence ID" value="TQL65462.1"/>
    <property type="molecule type" value="Genomic_DNA"/>
</dbReference>
<keyword evidence="1" id="KW-1133">Transmembrane helix</keyword>
<keyword evidence="1" id="KW-0812">Transmembrane</keyword>
<comment type="caution">
    <text evidence="2">The sequence shown here is derived from an EMBL/GenBank/DDBJ whole genome shotgun (WGS) entry which is preliminary data.</text>
</comment>